<accession>A0ACB8CY36</accession>
<dbReference type="Proteomes" id="UP000821865">
    <property type="component" value="Chromosome 4"/>
</dbReference>
<protein>
    <submittedName>
        <fullName evidence="1">Uncharacterized protein</fullName>
    </submittedName>
</protein>
<sequence>MVQSLTCKFKEVAHILPILGADANLLELLKDVICWLEKIGYKVICVVTDNNKVNGKATEKFYNSVPCLGDNHPTFLYPHPCSAERLFFLIIDTVHLLKCIRYNWLRQRNDQHCFSFPDFHEGMAQQRLMLSASFDPLRDVYDIELGQLLRHAYTLSRNGLFPSDLEKQNVKLALQVFTDTVSPTLRVITVKHTLNHVEGTASFLKIVVKWWKIVNVRTACKGTRRKTSKDAESMNLC</sequence>
<evidence type="ECO:0000313" key="1">
    <source>
        <dbReference type="EMBL" id="KAH7954123.1"/>
    </source>
</evidence>
<evidence type="ECO:0000313" key="2">
    <source>
        <dbReference type="Proteomes" id="UP000821865"/>
    </source>
</evidence>
<name>A0ACB8CY36_DERSI</name>
<comment type="caution">
    <text evidence="1">The sequence shown here is derived from an EMBL/GenBank/DDBJ whole genome shotgun (WGS) entry which is preliminary data.</text>
</comment>
<dbReference type="EMBL" id="CM023473">
    <property type="protein sequence ID" value="KAH7954123.1"/>
    <property type="molecule type" value="Genomic_DNA"/>
</dbReference>
<proteinExistence type="predicted"/>
<reference evidence="1" key="1">
    <citation type="submission" date="2020-05" db="EMBL/GenBank/DDBJ databases">
        <title>Large-scale comparative analyses of tick genomes elucidate their genetic diversity and vector capacities.</title>
        <authorList>
            <person name="Jia N."/>
            <person name="Wang J."/>
            <person name="Shi W."/>
            <person name="Du L."/>
            <person name="Sun Y."/>
            <person name="Zhan W."/>
            <person name="Jiang J."/>
            <person name="Wang Q."/>
            <person name="Zhang B."/>
            <person name="Ji P."/>
            <person name="Sakyi L.B."/>
            <person name="Cui X."/>
            <person name="Yuan T."/>
            <person name="Jiang B."/>
            <person name="Yang W."/>
            <person name="Lam T.T.-Y."/>
            <person name="Chang Q."/>
            <person name="Ding S."/>
            <person name="Wang X."/>
            <person name="Zhu J."/>
            <person name="Ruan X."/>
            <person name="Zhao L."/>
            <person name="Wei J."/>
            <person name="Que T."/>
            <person name="Du C."/>
            <person name="Cheng J."/>
            <person name="Dai P."/>
            <person name="Han X."/>
            <person name="Huang E."/>
            <person name="Gao Y."/>
            <person name="Liu J."/>
            <person name="Shao H."/>
            <person name="Ye R."/>
            <person name="Li L."/>
            <person name="Wei W."/>
            <person name="Wang X."/>
            <person name="Wang C."/>
            <person name="Yang T."/>
            <person name="Huo Q."/>
            <person name="Li W."/>
            <person name="Guo W."/>
            <person name="Chen H."/>
            <person name="Zhou L."/>
            <person name="Ni X."/>
            <person name="Tian J."/>
            <person name="Zhou Y."/>
            <person name="Sheng Y."/>
            <person name="Liu T."/>
            <person name="Pan Y."/>
            <person name="Xia L."/>
            <person name="Li J."/>
            <person name="Zhao F."/>
            <person name="Cao W."/>
        </authorList>
    </citation>
    <scope>NUCLEOTIDE SEQUENCE</scope>
    <source>
        <strain evidence="1">Dsil-2018</strain>
    </source>
</reference>
<organism evidence="1 2">
    <name type="scientific">Dermacentor silvarum</name>
    <name type="common">Tick</name>
    <dbReference type="NCBI Taxonomy" id="543639"/>
    <lineage>
        <taxon>Eukaryota</taxon>
        <taxon>Metazoa</taxon>
        <taxon>Ecdysozoa</taxon>
        <taxon>Arthropoda</taxon>
        <taxon>Chelicerata</taxon>
        <taxon>Arachnida</taxon>
        <taxon>Acari</taxon>
        <taxon>Parasitiformes</taxon>
        <taxon>Ixodida</taxon>
        <taxon>Ixodoidea</taxon>
        <taxon>Ixodidae</taxon>
        <taxon>Rhipicephalinae</taxon>
        <taxon>Dermacentor</taxon>
    </lineage>
</organism>
<gene>
    <name evidence="1" type="ORF">HPB49_015715</name>
</gene>
<keyword evidence="2" id="KW-1185">Reference proteome</keyword>